<name>A0ABV0W5H2_9TELE</name>
<dbReference type="Proteomes" id="UP001444071">
    <property type="component" value="Unassembled WGS sequence"/>
</dbReference>
<reference evidence="1 2" key="1">
    <citation type="submission" date="2021-06" db="EMBL/GenBank/DDBJ databases">
        <authorList>
            <person name="Palmer J.M."/>
        </authorList>
    </citation>
    <scope>NUCLEOTIDE SEQUENCE [LARGE SCALE GENOMIC DNA]</scope>
    <source>
        <strain evidence="1 2">XR_2019</strain>
        <tissue evidence="1">Muscle</tissue>
    </source>
</reference>
<protein>
    <submittedName>
        <fullName evidence="1">Uncharacterized protein</fullName>
    </submittedName>
</protein>
<evidence type="ECO:0000313" key="2">
    <source>
        <dbReference type="Proteomes" id="UP001444071"/>
    </source>
</evidence>
<evidence type="ECO:0000313" key="1">
    <source>
        <dbReference type="EMBL" id="MEQ2264813.1"/>
    </source>
</evidence>
<sequence>MFKISLLNLTEEKWANISVPRCATQIEMYPKRLAVVITVKVDCKDSTGLETNACCTFPIIIFNQTENGVFFSFYFTARCIACKGVAMISIHFPILMLDMPGRLKGSE</sequence>
<gene>
    <name evidence="1" type="ORF">XENORESO_019939</name>
</gene>
<organism evidence="1 2">
    <name type="scientific">Xenotaenia resolanae</name>
    <dbReference type="NCBI Taxonomy" id="208358"/>
    <lineage>
        <taxon>Eukaryota</taxon>
        <taxon>Metazoa</taxon>
        <taxon>Chordata</taxon>
        <taxon>Craniata</taxon>
        <taxon>Vertebrata</taxon>
        <taxon>Euteleostomi</taxon>
        <taxon>Actinopterygii</taxon>
        <taxon>Neopterygii</taxon>
        <taxon>Teleostei</taxon>
        <taxon>Neoteleostei</taxon>
        <taxon>Acanthomorphata</taxon>
        <taxon>Ovalentaria</taxon>
        <taxon>Atherinomorphae</taxon>
        <taxon>Cyprinodontiformes</taxon>
        <taxon>Goodeidae</taxon>
        <taxon>Xenotaenia</taxon>
    </lineage>
</organism>
<proteinExistence type="predicted"/>
<comment type="caution">
    <text evidence="1">The sequence shown here is derived from an EMBL/GenBank/DDBJ whole genome shotgun (WGS) entry which is preliminary data.</text>
</comment>
<keyword evidence="2" id="KW-1185">Reference proteome</keyword>
<dbReference type="EMBL" id="JAHRIM010030785">
    <property type="protein sequence ID" value="MEQ2264813.1"/>
    <property type="molecule type" value="Genomic_DNA"/>
</dbReference>
<accession>A0ABV0W5H2</accession>